<reference evidence="1 2" key="1">
    <citation type="submission" date="2019-01" db="EMBL/GenBank/DDBJ databases">
        <title>Complete genome sequencing of Aequorivita sp. H23M31.</title>
        <authorList>
            <person name="Bae J.-W."/>
        </authorList>
    </citation>
    <scope>NUCLEOTIDE SEQUENCE [LARGE SCALE GENOMIC DNA]</scope>
    <source>
        <strain evidence="1 2">H23M31</strain>
    </source>
</reference>
<dbReference type="AlphaFoldDB" id="A0A410G0U4"/>
<dbReference type="Proteomes" id="UP000285517">
    <property type="component" value="Chromosome"/>
</dbReference>
<dbReference type="EMBL" id="CP034951">
    <property type="protein sequence ID" value="QAA80894.1"/>
    <property type="molecule type" value="Genomic_DNA"/>
</dbReference>
<evidence type="ECO:0000313" key="1">
    <source>
        <dbReference type="EMBL" id="QAA80894.1"/>
    </source>
</evidence>
<evidence type="ECO:0000313" key="2">
    <source>
        <dbReference type="Proteomes" id="UP000285517"/>
    </source>
</evidence>
<dbReference type="KEGG" id="aev:EI546_03745"/>
<proteinExistence type="predicted"/>
<sequence>MEKWNELCYILSENLPTNTSEQLFELKVIRSFEKLGWSEYNNEIIVRESIQLGASNRISPDLVFRSAEKGNLFIVEVKKPSVEIESSIYQGQLSSYLVIMRVDFGLLIGS</sequence>
<name>A0A410G0U4_9FLAO</name>
<keyword evidence="2" id="KW-1185">Reference proteome</keyword>
<dbReference type="RefSeq" id="WP_128249287.1">
    <property type="nucleotide sequence ID" value="NZ_CP034951.1"/>
</dbReference>
<gene>
    <name evidence="1" type="ORF">EI546_03745</name>
</gene>
<dbReference type="OrthoDB" id="872472at2"/>
<organism evidence="1 2">
    <name type="scientific">Aequorivita ciconiae</name>
    <dbReference type="NCBI Taxonomy" id="2494375"/>
    <lineage>
        <taxon>Bacteria</taxon>
        <taxon>Pseudomonadati</taxon>
        <taxon>Bacteroidota</taxon>
        <taxon>Flavobacteriia</taxon>
        <taxon>Flavobacteriales</taxon>
        <taxon>Flavobacteriaceae</taxon>
        <taxon>Aequorivita</taxon>
    </lineage>
</organism>
<protein>
    <submittedName>
        <fullName evidence="1">Uncharacterized protein</fullName>
    </submittedName>
</protein>
<accession>A0A410G0U4</accession>